<gene>
    <name evidence="1" type="primary">ORF110</name>
</gene>
<dbReference type="RefSeq" id="YP_004251051.1">
    <property type="nucleotide sequence ID" value="NC_015157.1"/>
</dbReference>
<name>F1D1D2_9CAUD</name>
<dbReference type="GeneID" id="10228589"/>
<dbReference type="EMBL" id="HQ641347">
    <property type="protein sequence ID" value="ADX87926.1"/>
    <property type="molecule type" value="Genomic_DNA"/>
</dbReference>
<dbReference type="KEGG" id="vg:10228589"/>
<evidence type="ECO:0000313" key="2">
    <source>
        <dbReference type="Proteomes" id="UP000007502"/>
    </source>
</evidence>
<protein>
    <submittedName>
        <fullName evidence="1">Uncharacterized protein ORF110</fullName>
    </submittedName>
</protein>
<accession>F1D1D2</accession>
<organism evidence="1 2">
    <name type="scientific">Vibrio phage ICP1</name>
    <dbReference type="NCBI Taxonomy" id="979525"/>
    <lineage>
        <taxon>Viruses</taxon>
        <taxon>Duplodnaviria</taxon>
        <taxon>Heunggongvirae</taxon>
        <taxon>Uroviricota</taxon>
        <taxon>Caudoviricetes</taxon>
        <taxon>Mohonavirus</taxon>
        <taxon>Mohonavirus ICP1</taxon>
    </lineage>
</organism>
<sequence length="106" mass="12730">MSWVKVEDFVDQVKNMEDRIISVSIDTRDIACFVTDANDVGSVDFRYHTNDILEVMYKTRNYEWCWVNNMSFKYVKLLMNTQTKMCCLMDRYGEVRTLDDLKHQHK</sequence>
<reference evidence="1 2" key="1">
    <citation type="journal article" date="2011" name="MBio">
        <title>Evidence of a dominant lineage of Vibrio cholerae-specific lytic bacteriophages shed by cholera patients over a 10-year period in Dhaka, Bangladesh.</title>
        <authorList>
            <person name="Seed K.D."/>
            <person name="Bodi K.L."/>
            <person name="Kropinski A.M."/>
            <person name="Ackermann H.W."/>
            <person name="Calderwood S.B."/>
            <person name="Qadri F."/>
            <person name="Camilli A."/>
        </authorList>
    </citation>
    <scope>NUCLEOTIDE SEQUENCE [LARGE SCALE GENOMIC DNA]</scope>
</reference>
<keyword evidence="2" id="KW-1185">Reference proteome</keyword>
<evidence type="ECO:0000313" key="1">
    <source>
        <dbReference type="EMBL" id="ADX87926.1"/>
    </source>
</evidence>
<dbReference type="Proteomes" id="UP000007502">
    <property type="component" value="Segment"/>
</dbReference>
<proteinExistence type="predicted"/>